<dbReference type="OMA" id="DIAMQYR"/>
<organism evidence="2 3">
    <name type="scientific">Bodo saltans</name>
    <name type="common">Flagellated protozoan</name>
    <dbReference type="NCBI Taxonomy" id="75058"/>
    <lineage>
        <taxon>Eukaryota</taxon>
        <taxon>Discoba</taxon>
        <taxon>Euglenozoa</taxon>
        <taxon>Kinetoplastea</taxon>
        <taxon>Metakinetoplastina</taxon>
        <taxon>Eubodonida</taxon>
        <taxon>Bodonidae</taxon>
        <taxon>Bodo</taxon>
    </lineage>
</organism>
<dbReference type="VEuPathDB" id="TriTrypDB:BSAL_46185"/>
<name>A0A0S4JX73_BODSA</name>
<keyword evidence="1" id="KW-0472">Membrane</keyword>
<protein>
    <submittedName>
        <fullName evidence="2">Membrane-associated protein, putative</fullName>
    </submittedName>
</protein>
<evidence type="ECO:0000313" key="2">
    <source>
        <dbReference type="EMBL" id="CUG94038.1"/>
    </source>
</evidence>
<evidence type="ECO:0000313" key="3">
    <source>
        <dbReference type="Proteomes" id="UP000051952"/>
    </source>
</evidence>
<keyword evidence="1" id="KW-1133">Transmembrane helix</keyword>
<reference evidence="3" key="1">
    <citation type="submission" date="2015-09" db="EMBL/GenBank/DDBJ databases">
        <authorList>
            <consortium name="Pathogen Informatics"/>
        </authorList>
    </citation>
    <scope>NUCLEOTIDE SEQUENCE [LARGE SCALE GENOMIC DNA]</scope>
    <source>
        <strain evidence="3">Lake Konstanz</strain>
    </source>
</reference>
<dbReference type="EMBL" id="CYKH01002219">
    <property type="protein sequence ID" value="CUG94038.1"/>
    <property type="molecule type" value="Genomic_DNA"/>
</dbReference>
<feature type="transmembrane region" description="Helical" evidence="1">
    <location>
        <begin position="21"/>
        <end position="41"/>
    </location>
</feature>
<feature type="transmembrane region" description="Helical" evidence="1">
    <location>
        <begin position="47"/>
        <end position="66"/>
    </location>
</feature>
<evidence type="ECO:0000256" key="1">
    <source>
        <dbReference type="SAM" id="Phobius"/>
    </source>
</evidence>
<keyword evidence="1" id="KW-0812">Transmembrane</keyword>
<dbReference type="AlphaFoldDB" id="A0A0S4JX73"/>
<proteinExistence type="predicted"/>
<gene>
    <name evidence="2" type="ORF">BSAL_46185</name>
</gene>
<sequence>MDQMQGMMGQLLPHLPKILSVLSSLPAILFGFLGGLVWYLFFIGSSTFADSVVPVVGFHVIALVALKRLLHWYEEGSKAAMVVRARKASVHSFAKDIKLMSHGPKLD</sequence>
<keyword evidence="3" id="KW-1185">Reference proteome</keyword>
<accession>A0A0S4JX73</accession>
<dbReference type="Proteomes" id="UP000051952">
    <property type="component" value="Unassembled WGS sequence"/>
</dbReference>